<dbReference type="EMBL" id="SJPY01000001">
    <property type="protein sequence ID" value="TWU45527.1"/>
    <property type="molecule type" value="Genomic_DNA"/>
</dbReference>
<keyword evidence="3" id="KW-1185">Reference proteome</keyword>
<reference evidence="2 3" key="1">
    <citation type="submission" date="2019-02" db="EMBL/GenBank/DDBJ databases">
        <title>Deep-cultivation of Planctomycetes and their phenomic and genomic characterization uncovers novel biology.</title>
        <authorList>
            <person name="Wiegand S."/>
            <person name="Jogler M."/>
            <person name="Boedeker C."/>
            <person name="Pinto D."/>
            <person name="Vollmers J."/>
            <person name="Rivas-Marin E."/>
            <person name="Kohn T."/>
            <person name="Peeters S.H."/>
            <person name="Heuer A."/>
            <person name="Rast P."/>
            <person name="Oberbeckmann S."/>
            <person name="Bunk B."/>
            <person name="Jeske O."/>
            <person name="Meyerdierks A."/>
            <person name="Storesund J.E."/>
            <person name="Kallscheuer N."/>
            <person name="Luecker S."/>
            <person name="Lage O.M."/>
            <person name="Pohl T."/>
            <person name="Merkel B.J."/>
            <person name="Hornburger P."/>
            <person name="Mueller R.-W."/>
            <person name="Bruemmer F."/>
            <person name="Labrenz M."/>
            <person name="Spormann A.M."/>
            <person name="Op Den Camp H."/>
            <person name="Overmann J."/>
            <person name="Amann R."/>
            <person name="Jetten M.S.M."/>
            <person name="Mascher T."/>
            <person name="Medema M.H."/>
            <person name="Devos D.P."/>
            <person name="Kaster A.-K."/>
            <person name="Ovreas L."/>
            <person name="Rohde M."/>
            <person name="Galperin M.Y."/>
            <person name="Jogler C."/>
        </authorList>
    </citation>
    <scope>NUCLEOTIDE SEQUENCE [LARGE SCALE GENOMIC DNA]</scope>
    <source>
        <strain evidence="2 3">Q31b</strain>
    </source>
</reference>
<dbReference type="SUPFAM" id="SSF54523">
    <property type="entry name" value="Pili subunits"/>
    <property type="match status" value="1"/>
</dbReference>
<dbReference type="PROSITE" id="PS00409">
    <property type="entry name" value="PROKAR_NTER_METHYL"/>
    <property type="match status" value="1"/>
</dbReference>
<protein>
    <submittedName>
        <fullName evidence="2">Type II secretion system protein G</fullName>
    </submittedName>
</protein>
<organism evidence="2 3">
    <name type="scientific">Novipirellula aureliae</name>
    <dbReference type="NCBI Taxonomy" id="2527966"/>
    <lineage>
        <taxon>Bacteria</taxon>
        <taxon>Pseudomonadati</taxon>
        <taxon>Planctomycetota</taxon>
        <taxon>Planctomycetia</taxon>
        <taxon>Pirellulales</taxon>
        <taxon>Pirellulaceae</taxon>
        <taxon>Novipirellula</taxon>
    </lineage>
</organism>
<evidence type="ECO:0000256" key="1">
    <source>
        <dbReference type="SAM" id="Phobius"/>
    </source>
</evidence>
<feature type="transmembrane region" description="Helical" evidence="1">
    <location>
        <begin position="12"/>
        <end position="33"/>
    </location>
</feature>
<evidence type="ECO:0000313" key="2">
    <source>
        <dbReference type="EMBL" id="TWU45527.1"/>
    </source>
</evidence>
<sequence>MRTRKPHGFTLVEILVVIVIIGILAGITVPAVMRSIRTARQTALKLELNSIAQAVEHYKEKYGDYPPDGSSKAVLERHMRKLFPRMSSQDFTILQLMTDDSLDTTTVGTFSPVAMDRGEALVFFLGGFSNDVQFPITGPGGPLELIPSPTADLTDLANYQVNMTRDNALFDIDVTRVTAGRASATDPMLSTDETSFAYTNPELYGGKDLLPVYLAGGDELSPIVYFDSRTYGDIGGDYNGYLSGLASVGGIRPYKTELAAKPPTGANYATVAEAFAAIPFHNPNTFQLISPGLDGVFGAIVNDDLGNPVHFVTETGRPVRPEVSATTPEGLVFPSPSLGGRGYQDRDWTNDGARTAVNGHLDNSTNFIEAATLEGELQ</sequence>
<dbReference type="RefSeq" id="WP_231617268.1">
    <property type="nucleotide sequence ID" value="NZ_SJPY01000001.1"/>
</dbReference>
<gene>
    <name evidence="2" type="primary">xcpT_2</name>
    <name evidence="2" type="ORF">Q31b_07010</name>
</gene>
<dbReference type="InterPro" id="IPR012902">
    <property type="entry name" value="N_methyl_site"/>
</dbReference>
<keyword evidence="1" id="KW-0472">Membrane</keyword>
<keyword evidence="1" id="KW-1133">Transmembrane helix</keyword>
<comment type="caution">
    <text evidence="2">The sequence shown here is derived from an EMBL/GenBank/DDBJ whole genome shotgun (WGS) entry which is preliminary data.</text>
</comment>
<accession>A0A5C6EC68</accession>
<proteinExistence type="predicted"/>
<keyword evidence="1" id="KW-0812">Transmembrane</keyword>
<dbReference type="PANTHER" id="PTHR30093:SF2">
    <property type="entry name" value="TYPE II SECRETION SYSTEM PROTEIN H"/>
    <property type="match status" value="1"/>
</dbReference>
<name>A0A5C6EC68_9BACT</name>
<dbReference type="Gene3D" id="3.30.700.10">
    <property type="entry name" value="Glycoprotein, Type 4 Pilin"/>
    <property type="match status" value="1"/>
</dbReference>
<dbReference type="PANTHER" id="PTHR30093">
    <property type="entry name" value="GENERAL SECRETION PATHWAY PROTEIN G"/>
    <property type="match status" value="1"/>
</dbReference>
<evidence type="ECO:0000313" key="3">
    <source>
        <dbReference type="Proteomes" id="UP000315471"/>
    </source>
</evidence>
<dbReference type="AlphaFoldDB" id="A0A5C6EC68"/>
<dbReference type="Pfam" id="PF07963">
    <property type="entry name" value="N_methyl"/>
    <property type="match status" value="1"/>
</dbReference>
<dbReference type="Proteomes" id="UP000315471">
    <property type="component" value="Unassembled WGS sequence"/>
</dbReference>
<dbReference type="InterPro" id="IPR045584">
    <property type="entry name" value="Pilin-like"/>
</dbReference>
<dbReference type="NCBIfam" id="TIGR02532">
    <property type="entry name" value="IV_pilin_GFxxxE"/>
    <property type="match status" value="1"/>
</dbReference>